<dbReference type="PRINTS" id="PR00507">
    <property type="entry name" value="N12N6MTFRASE"/>
</dbReference>
<dbReference type="GO" id="GO:0006304">
    <property type="term" value="P:DNA modification"/>
    <property type="evidence" value="ECO:0007669"/>
    <property type="project" value="InterPro"/>
</dbReference>
<evidence type="ECO:0000256" key="4">
    <source>
        <dbReference type="ARBA" id="ARBA00022691"/>
    </source>
</evidence>
<comment type="catalytic activity">
    <reaction evidence="5">
        <text>a 2'-deoxyadenosine in DNA + S-adenosyl-L-methionine = an N(6)-methyl-2'-deoxyadenosine in DNA + S-adenosyl-L-homocysteine + H(+)</text>
        <dbReference type="Rhea" id="RHEA:15197"/>
        <dbReference type="Rhea" id="RHEA-COMP:12418"/>
        <dbReference type="Rhea" id="RHEA-COMP:12419"/>
        <dbReference type="ChEBI" id="CHEBI:15378"/>
        <dbReference type="ChEBI" id="CHEBI:57856"/>
        <dbReference type="ChEBI" id="CHEBI:59789"/>
        <dbReference type="ChEBI" id="CHEBI:90615"/>
        <dbReference type="ChEBI" id="CHEBI:90616"/>
        <dbReference type="EC" id="2.1.1.72"/>
    </reaction>
</comment>
<evidence type="ECO:0000313" key="8">
    <source>
        <dbReference type="EMBL" id="TCC29679.1"/>
    </source>
</evidence>
<dbReference type="PANTHER" id="PTHR33841">
    <property type="entry name" value="DNA METHYLTRANSFERASE YEEA-RELATED"/>
    <property type="match status" value="1"/>
</dbReference>
<evidence type="ECO:0000256" key="1">
    <source>
        <dbReference type="ARBA" id="ARBA00011900"/>
    </source>
</evidence>
<keyword evidence="8" id="KW-0255">Endonuclease</keyword>
<keyword evidence="8" id="KW-0540">Nuclease</keyword>
<feature type="domain" description="Type II methyltransferase M.TaqI-like" evidence="7">
    <location>
        <begin position="596"/>
        <end position="833"/>
    </location>
</feature>
<dbReference type="EC" id="2.1.1.72" evidence="1"/>
<dbReference type="GO" id="GO:0032259">
    <property type="term" value="P:methylation"/>
    <property type="evidence" value="ECO:0007669"/>
    <property type="project" value="UniProtKB-KW"/>
</dbReference>
<dbReference type="Gene3D" id="3.40.50.150">
    <property type="entry name" value="Vaccinia Virus protein VP39"/>
    <property type="match status" value="2"/>
</dbReference>
<protein>
    <recommendedName>
        <fullName evidence="1">site-specific DNA-methyltransferase (adenine-specific)</fullName>
        <ecNumber evidence="1">2.1.1.72</ecNumber>
    </recommendedName>
</protein>
<keyword evidence="4" id="KW-0949">S-adenosyl-L-methionine</keyword>
<accession>A0A4R0IBD0</accession>
<evidence type="ECO:0000313" key="9">
    <source>
        <dbReference type="Proteomes" id="UP000294225"/>
    </source>
</evidence>
<evidence type="ECO:0000259" key="7">
    <source>
        <dbReference type="Pfam" id="PF07669"/>
    </source>
</evidence>
<dbReference type="SUPFAM" id="SSF53335">
    <property type="entry name" value="S-adenosyl-L-methionine-dependent methyltransferases"/>
    <property type="match status" value="1"/>
</dbReference>
<keyword evidence="3" id="KW-0808">Transferase</keyword>
<dbReference type="PANTHER" id="PTHR33841:SF1">
    <property type="entry name" value="DNA METHYLTRANSFERASE A"/>
    <property type="match status" value="1"/>
</dbReference>
<organism evidence="8 9">
    <name type="scientific">Kribbella speibonae</name>
    <dbReference type="NCBI Taxonomy" id="1572660"/>
    <lineage>
        <taxon>Bacteria</taxon>
        <taxon>Bacillati</taxon>
        <taxon>Actinomycetota</taxon>
        <taxon>Actinomycetes</taxon>
        <taxon>Propionibacteriales</taxon>
        <taxon>Kribbellaceae</taxon>
        <taxon>Kribbella</taxon>
    </lineage>
</organism>
<proteinExistence type="predicted"/>
<evidence type="ECO:0000256" key="3">
    <source>
        <dbReference type="ARBA" id="ARBA00022679"/>
    </source>
</evidence>
<comment type="caution">
    <text evidence="8">The sequence shown here is derived from an EMBL/GenBank/DDBJ whole genome shotgun (WGS) entry which is preliminary data.</text>
</comment>
<dbReference type="Pfam" id="PF07669">
    <property type="entry name" value="Eco57I"/>
    <property type="match status" value="1"/>
</dbReference>
<dbReference type="GO" id="GO:0009007">
    <property type="term" value="F:site-specific DNA-methyltransferase (adenine-specific) activity"/>
    <property type="evidence" value="ECO:0007669"/>
    <property type="project" value="UniProtKB-EC"/>
</dbReference>
<dbReference type="GO" id="GO:0004519">
    <property type="term" value="F:endonuclease activity"/>
    <property type="evidence" value="ECO:0007669"/>
    <property type="project" value="UniProtKB-KW"/>
</dbReference>
<gene>
    <name evidence="8" type="ORF">E0H92_42470</name>
</gene>
<dbReference type="InterPro" id="IPR029063">
    <property type="entry name" value="SAM-dependent_MTases_sf"/>
</dbReference>
<sequence>MNSLSAFRAIRTIGTVLPSEALSRAVDLRMPGQTALDYQVTPGMAVNAAVARAWDAALGAHRAWKTALDRLPDADPATALTRDKWLLPLLYELGYGRPEVLSAGIDLPPGLGETRPAHYPISHQLSWPAGGSDTEMAVPLHLVGGGVALDAPTPGVSARAPQSMLQDFLNRSRHCLWGIVSNGHTVRLLRDASSLTKQSYVEFDLDDIFDNQRYAEFRLFFLTVHASRFAPVAPQTPSIQSRPSPNEALGDSANESMPDLAEETGEAPGATSLRPESCWLEQWRTVAIADGTRALDALRDGVALALTHLGTGFVSHPGNSRLLAMLAASPDADKDLHRALLRVAYRLIVLFVAEDRDLLHTASNDAHAQALYKEYFSTRRLRQLANSRTGSRHTDLWEAHLIVTDALAGDGLPTLALPGLAATLFDRDALGVIAGAALPNRSLLAAVRALAQIVDPRTGVPRPVDYRNLDSEELGGVYEGLLAYMPRFDAAARTFTLEIAPGNDRKKSGSYYTPSELITLILDETLDPLINEAIHSPDAEAALLDLTVLDPAVGSGHFAVAAARRIGTALASVRTGDTEPGPQALRAATADVIDRCIYGVDFNDLAAEITKVALWLEAFDGSRPFPFLDSHIRVGNSLLGATPALLRQNIPDTAFTVLGDDDKSWTSKLKARNKTERARDARQLSMFDGDAIDVETTTLTKRARELEDTPATTLAQVRARADAWRRLEDDPALAEKKLAADAWCAAFVQPKTPEHGQGITHDTLQRIVDSPSSVPITVLATVRHLAQQYRFFHWHLEFPAIFTVPDSGSDGATANTGWRGGFSCIIGNPPWDTLSPDTQEFFGSLVPDIRKLSRAEKDIAIALLLKDEAYQQRWDEHQRELFAIAHFLKRSGRYVMYAEGNLGKGDFNVYRSFAELALTHTRPAGYAGQILQSGIYAGANASAIRNHLLNRCTWTAVYGFDNKGGTWFPGVTLENFGAYSARIGKPAPGDHKLRAAFGMHMPETLASDIEARGFVFDIDNIRLQNPDTYSIPDIRDPRLARVSEKIYGASRPLGAPIPQAPSRDYSRELDMTNDSELFQSTPSGLPVYEGRMVDFFDHRAKRYLSGHGNSSLWGETPFGSQDKGIVAQWYVDERALDPDLRRRTLEYRIGFMNIADPGRQRSFCAAIIPPSTICGNKVPTVTFPDYEWYLPIFLALANSFVIDFIARQKLMSKTMTFNILDSLPIARLEQKDRRSKWLAKRSLRLTCTSIEMTPLWNEMAGYGWVEKCDPAGVPGEADPERRRALRAELDAFVARELYDLAIGDLELILDSFTQLAGIEQKAHGEFLTRRLVLEAYDKMR</sequence>
<dbReference type="RefSeq" id="WP_131500282.1">
    <property type="nucleotide sequence ID" value="NZ_SJKC01000009.1"/>
</dbReference>
<dbReference type="InterPro" id="IPR011639">
    <property type="entry name" value="MethylTrfase_TaqI-like_dom"/>
</dbReference>
<name>A0A4R0IBD0_9ACTN</name>
<dbReference type="InterPro" id="IPR050953">
    <property type="entry name" value="N4_N6_ade-DNA_methylase"/>
</dbReference>
<evidence type="ECO:0000256" key="2">
    <source>
        <dbReference type="ARBA" id="ARBA00022603"/>
    </source>
</evidence>
<reference evidence="8 9" key="1">
    <citation type="submission" date="2019-02" db="EMBL/GenBank/DDBJ databases">
        <title>Kribbella capetownensis sp. nov. and Kribbella speibonae sp. nov., isolated from soil.</title>
        <authorList>
            <person name="Curtis S.M."/>
            <person name="Norton I."/>
            <person name="Everest G.J."/>
            <person name="Meyers P.R."/>
        </authorList>
    </citation>
    <scope>NUCLEOTIDE SEQUENCE [LARGE SCALE GENOMIC DNA]</scope>
    <source>
        <strain evidence="8 9">YM55</strain>
    </source>
</reference>
<evidence type="ECO:0000256" key="6">
    <source>
        <dbReference type="SAM" id="MobiDB-lite"/>
    </source>
</evidence>
<keyword evidence="8" id="KW-0378">Hydrolase</keyword>
<evidence type="ECO:0000256" key="5">
    <source>
        <dbReference type="ARBA" id="ARBA00047942"/>
    </source>
</evidence>
<feature type="region of interest" description="Disordered" evidence="6">
    <location>
        <begin position="233"/>
        <end position="272"/>
    </location>
</feature>
<dbReference type="EMBL" id="SJKC01000009">
    <property type="protein sequence ID" value="TCC29679.1"/>
    <property type="molecule type" value="Genomic_DNA"/>
</dbReference>
<keyword evidence="2" id="KW-0489">Methyltransferase</keyword>
<feature type="compositionally biased region" description="Polar residues" evidence="6">
    <location>
        <begin position="235"/>
        <end position="244"/>
    </location>
</feature>
<dbReference type="Proteomes" id="UP000294225">
    <property type="component" value="Unassembled WGS sequence"/>
</dbReference>